<dbReference type="AlphaFoldDB" id="A0A3D8JQ60"/>
<name>A0A3D8JQ60_9BURK</name>
<dbReference type="EMBL" id="QRGA01000021">
    <property type="protein sequence ID" value="RDU95263.1"/>
    <property type="molecule type" value="Genomic_DNA"/>
</dbReference>
<evidence type="ECO:0000313" key="1">
    <source>
        <dbReference type="EMBL" id="RDU95263.1"/>
    </source>
</evidence>
<proteinExistence type="predicted"/>
<comment type="caution">
    <text evidence="1">The sequence shown here is derived from an EMBL/GenBank/DDBJ whole genome shotgun (WGS) entry which is preliminary data.</text>
</comment>
<evidence type="ECO:0000313" key="2">
    <source>
        <dbReference type="Proteomes" id="UP000256838"/>
    </source>
</evidence>
<organism evidence="1 2">
    <name type="scientific">Trinickia dinghuensis</name>
    <dbReference type="NCBI Taxonomy" id="2291023"/>
    <lineage>
        <taxon>Bacteria</taxon>
        <taxon>Pseudomonadati</taxon>
        <taxon>Pseudomonadota</taxon>
        <taxon>Betaproteobacteria</taxon>
        <taxon>Burkholderiales</taxon>
        <taxon>Burkholderiaceae</taxon>
        <taxon>Trinickia</taxon>
    </lineage>
</organism>
<accession>A0A3D8JQ60</accession>
<keyword evidence="2" id="KW-1185">Reference proteome</keyword>
<sequence length="190" mass="21879">MSTMLTAQDVFNGPGFDDAEMLRKAERELLRLRASRLMDTNDHMFNCVVTLAAVCDWTFHLKLSHLPRWSGKKEQNFTNWVRKNCGDAFVFIDLSNEYKHANRNKPSTLAEKMMVSFIDLTAHPHMRSKVDANKGWVQQLGTSEWFLFPSIKFNGNTEYFYDPAERAIAWWRSFDPASAEPLDVNGAVLP</sequence>
<dbReference type="RefSeq" id="WP_115537275.1">
    <property type="nucleotide sequence ID" value="NZ_QRGA01000021.1"/>
</dbReference>
<dbReference type="Proteomes" id="UP000256838">
    <property type="component" value="Unassembled WGS sequence"/>
</dbReference>
<protein>
    <submittedName>
        <fullName evidence="1">Uncharacterized protein</fullName>
    </submittedName>
</protein>
<reference evidence="1 2" key="1">
    <citation type="submission" date="2018-08" db="EMBL/GenBank/DDBJ databases">
        <title>Paraburkholderia sp. DHOM06 isolated from forest soil.</title>
        <authorList>
            <person name="Gao Z.-H."/>
            <person name="Qiu L.-H."/>
        </authorList>
    </citation>
    <scope>NUCLEOTIDE SEQUENCE [LARGE SCALE GENOMIC DNA]</scope>
    <source>
        <strain evidence="1 2">DHOM06</strain>
    </source>
</reference>
<gene>
    <name evidence="1" type="ORF">DWV00_30230</name>
</gene>